<dbReference type="Proteomes" id="UP001597156">
    <property type="component" value="Unassembled WGS sequence"/>
</dbReference>
<gene>
    <name evidence="2" type="ORF">ACFQ22_10795</name>
</gene>
<name>A0ABW3PQN8_9LACO</name>
<proteinExistence type="predicted"/>
<keyword evidence="3" id="KW-1185">Reference proteome</keyword>
<feature type="transmembrane region" description="Helical" evidence="1">
    <location>
        <begin position="7"/>
        <end position="28"/>
    </location>
</feature>
<sequence length="107" mass="12073">MIIAIILVIGLFFATIILMQTGIISLTIGVGLQLLSFTILFWYLYGLMIYNLHKYGSSLKQSDKFWLAGPSGKRINPYNKKGLMVITIVTIFSTVIFLAIFLSIIYM</sequence>
<organism evidence="2 3">
    <name type="scientific">Lentilactobacillus raoultii</name>
    <dbReference type="NCBI Taxonomy" id="1987503"/>
    <lineage>
        <taxon>Bacteria</taxon>
        <taxon>Bacillati</taxon>
        <taxon>Bacillota</taxon>
        <taxon>Bacilli</taxon>
        <taxon>Lactobacillales</taxon>
        <taxon>Lactobacillaceae</taxon>
        <taxon>Lentilactobacillus</taxon>
    </lineage>
</organism>
<evidence type="ECO:0000313" key="3">
    <source>
        <dbReference type="Proteomes" id="UP001597156"/>
    </source>
</evidence>
<keyword evidence="1" id="KW-0812">Transmembrane</keyword>
<evidence type="ECO:0000256" key="1">
    <source>
        <dbReference type="SAM" id="Phobius"/>
    </source>
</evidence>
<evidence type="ECO:0000313" key="2">
    <source>
        <dbReference type="EMBL" id="MFD1125836.1"/>
    </source>
</evidence>
<comment type="caution">
    <text evidence="2">The sequence shown here is derived from an EMBL/GenBank/DDBJ whole genome shotgun (WGS) entry which is preliminary data.</text>
</comment>
<dbReference type="RefSeq" id="WP_162919706.1">
    <property type="nucleotide sequence ID" value="NZ_JBHTLH010000039.1"/>
</dbReference>
<feature type="transmembrane region" description="Helical" evidence="1">
    <location>
        <begin position="34"/>
        <end position="52"/>
    </location>
</feature>
<dbReference type="EMBL" id="JBHTLH010000039">
    <property type="protein sequence ID" value="MFD1125836.1"/>
    <property type="molecule type" value="Genomic_DNA"/>
</dbReference>
<protein>
    <recommendedName>
        <fullName evidence="4">DUF3899 domain-containing protein</fullName>
    </recommendedName>
</protein>
<feature type="transmembrane region" description="Helical" evidence="1">
    <location>
        <begin position="83"/>
        <end position="106"/>
    </location>
</feature>
<reference evidence="3" key="1">
    <citation type="journal article" date="2019" name="Int. J. Syst. Evol. Microbiol.">
        <title>The Global Catalogue of Microorganisms (GCM) 10K type strain sequencing project: providing services to taxonomists for standard genome sequencing and annotation.</title>
        <authorList>
            <consortium name="The Broad Institute Genomics Platform"/>
            <consortium name="The Broad Institute Genome Sequencing Center for Infectious Disease"/>
            <person name="Wu L."/>
            <person name="Ma J."/>
        </authorList>
    </citation>
    <scope>NUCLEOTIDE SEQUENCE [LARGE SCALE GENOMIC DNA]</scope>
    <source>
        <strain evidence="3">CCUG 71848</strain>
    </source>
</reference>
<accession>A0ABW3PQN8</accession>
<keyword evidence="1" id="KW-1133">Transmembrane helix</keyword>
<evidence type="ECO:0008006" key="4">
    <source>
        <dbReference type="Google" id="ProtNLM"/>
    </source>
</evidence>
<keyword evidence="1" id="KW-0472">Membrane</keyword>